<keyword evidence="3 6" id="KW-1133">Transmembrane helix</keyword>
<name>A0A6I1MIC7_9CLOT</name>
<feature type="transmembrane region" description="Helical" evidence="6">
    <location>
        <begin position="155"/>
        <end position="174"/>
    </location>
</feature>
<dbReference type="GO" id="GO:0015499">
    <property type="term" value="F:formate transmembrane transporter activity"/>
    <property type="evidence" value="ECO:0007669"/>
    <property type="project" value="TreeGrafter"/>
</dbReference>
<accession>A0A6I1MIC7</accession>
<evidence type="ECO:0000256" key="1">
    <source>
        <dbReference type="ARBA" id="ARBA00004141"/>
    </source>
</evidence>
<dbReference type="PROSITE" id="PS01005">
    <property type="entry name" value="FORMATE_NITRITE_TP_1"/>
    <property type="match status" value="1"/>
</dbReference>
<dbReference type="RefSeq" id="WP_152888363.1">
    <property type="nucleotide sequence ID" value="NZ_WHJC01000041.1"/>
</dbReference>
<gene>
    <name evidence="7" type="ORF">GBZ86_05035</name>
</gene>
<feature type="transmembrane region" description="Helical" evidence="6">
    <location>
        <begin position="186"/>
        <end position="214"/>
    </location>
</feature>
<keyword evidence="2 6" id="KW-0812">Transmembrane</keyword>
<sequence length="255" mass="27562">MYNEEMEIVCGAAQKKIKLYNKGIAKYLMVAALGGLFVGLAVMLLYTVGGILDHSGFGATKVVMGISFGAALSFVIMAGTDLFTSNCLVMTIGALYKRVTAMDMIKIILAGWVGNLFGSIIGATIYVYSHAATSYVGEYMVKMAEMKMNTPAMDLFLKGILCNILVCLAAWCSYKLKSETAKLIVIFWCLYVFITSGFEHSIANMTLFSIALMMPHGAAVSLGGAAWNLLFVSLGNYVGGTLFLALPLYYIAKQK</sequence>
<evidence type="ECO:0000256" key="5">
    <source>
        <dbReference type="ARBA" id="ARBA00049660"/>
    </source>
</evidence>
<evidence type="ECO:0000256" key="6">
    <source>
        <dbReference type="SAM" id="Phobius"/>
    </source>
</evidence>
<feature type="transmembrane region" description="Helical" evidence="6">
    <location>
        <begin position="24"/>
        <end position="46"/>
    </location>
</feature>
<dbReference type="OrthoDB" id="9786493at2"/>
<keyword evidence="4 6" id="KW-0472">Membrane</keyword>
<dbReference type="PROSITE" id="PS01006">
    <property type="entry name" value="FORMATE_NITRITE_TP_2"/>
    <property type="match status" value="1"/>
</dbReference>
<organism evidence="7 8">
    <name type="scientific">Clostridium tarantellae</name>
    <dbReference type="NCBI Taxonomy" id="39493"/>
    <lineage>
        <taxon>Bacteria</taxon>
        <taxon>Bacillati</taxon>
        <taxon>Bacillota</taxon>
        <taxon>Clostridia</taxon>
        <taxon>Eubacteriales</taxon>
        <taxon>Clostridiaceae</taxon>
        <taxon>Clostridium</taxon>
    </lineage>
</organism>
<evidence type="ECO:0000313" key="7">
    <source>
        <dbReference type="EMBL" id="MPQ43125.1"/>
    </source>
</evidence>
<evidence type="ECO:0000313" key="8">
    <source>
        <dbReference type="Proteomes" id="UP000430345"/>
    </source>
</evidence>
<comment type="similarity">
    <text evidence="5">Belongs to the FNT transporter (TC 1.A.16) family.</text>
</comment>
<dbReference type="Gene3D" id="1.20.1080.10">
    <property type="entry name" value="Glycerol uptake facilitator protein"/>
    <property type="match status" value="1"/>
</dbReference>
<dbReference type="Proteomes" id="UP000430345">
    <property type="component" value="Unassembled WGS sequence"/>
</dbReference>
<reference evidence="7 8" key="1">
    <citation type="submission" date="2019-10" db="EMBL/GenBank/DDBJ databases">
        <title>The Genome Sequence of Clostridium tarantellae Isolated from Fish Brain.</title>
        <authorList>
            <person name="Bano L."/>
            <person name="Kiel M."/>
            <person name="Sales G."/>
            <person name="Doxey A.C."/>
            <person name="Mansfield M.J."/>
            <person name="Schiavone M."/>
            <person name="Rossetto O."/>
            <person name="Pirazzini M."/>
            <person name="Dobrindt U."/>
            <person name="Montecucco C."/>
        </authorList>
    </citation>
    <scope>NUCLEOTIDE SEQUENCE [LARGE SCALE GENOMIC DNA]</scope>
    <source>
        <strain evidence="7 8">DSM 3997</strain>
    </source>
</reference>
<feature type="transmembrane region" description="Helical" evidence="6">
    <location>
        <begin position="107"/>
        <end position="128"/>
    </location>
</feature>
<protein>
    <submittedName>
        <fullName evidence="7">Nitrite transporter NirC</fullName>
    </submittedName>
</protein>
<comment type="caution">
    <text evidence="7">The sequence shown here is derived from an EMBL/GenBank/DDBJ whole genome shotgun (WGS) entry which is preliminary data.</text>
</comment>
<proteinExistence type="inferred from homology"/>
<evidence type="ECO:0000256" key="2">
    <source>
        <dbReference type="ARBA" id="ARBA00022692"/>
    </source>
</evidence>
<dbReference type="AlphaFoldDB" id="A0A6I1MIC7"/>
<dbReference type="PANTHER" id="PTHR30520:SF8">
    <property type="entry name" value="NITRITE TRANSPORTER NIRC"/>
    <property type="match status" value="1"/>
</dbReference>
<dbReference type="PANTHER" id="PTHR30520">
    <property type="entry name" value="FORMATE TRANSPORTER-RELATED"/>
    <property type="match status" value="1"/>
</dbReference>
<evidence type="ECO:0000256" key="4">
    <source>
        <dbReference type="ARBA" id="ARBA00023136"/>
    </source>
</evidence>
<keyword evidence="8" id="KW-1185">Reference proteome</keyword>
<dbReference type="Pfam" id="PF01226">
    <property type="entry name" value="Form_Nir_trans"/>
    <property type="match status" value="1"/>
</dbReference>
<feature type="transmembrane region" description="Helical" evidence="6">
    <location>
        <begin position="226"/>
        <end position="252"/>
    </location>
</feature>
<dbReference type="InterPro" id="IPR024002">
    <property type="entry name" value="For/NO2_transpt_CS"/>
</dbReference>
<dbReference type="InterPro" id="IPR000292">
    <property type="entry name" value="For/NO2_transpt"/>
</dbReference>
<evidence type="ECO:0000256" key="3">
    <source>
        <dbReference type="ARBA" id="ARBA00022989"/>
    </source>
</evidence>
<feature type="transmembrane region" description="Helical" evidence="6">
    <location>
        <begin position="66"/>
        <end position="95"/>
    </location>
</feature>
<dbReference type="InterPro" id="IPR023271">
    <property type="entry name" value="Aquaporin-like"/>
</dbReference>
<dbReference type="GO" id="GO:0005886">
    <property type="term" value="C:plasma membrane"/>
    <property type="evidence" value="ECO:0007669"/>
    <property type="project" value="TreeGrafter"/>
</dbReference>
<dbReference type="EMBL" id="WHJC01000041">
    <property type="protein sequence ID" value="MPQ43125.1"/>
    <property type="molecule type" value="Genomic_DNA"/>
</dbReference>
<comment type="subcellular location">
    <subcellularLocation>
        <location evidence="1">Membrane</location>
        <topology evidence="1">Multi-pass membrane protein</topology>
    </subcellularLocation>
</comment>